<comment type="caution">
    <text evidence="1">The sequence shown here is derived from an EMBL/GenBank/DDBJ whole genome shotgun (WGS) entry which is preliminary data.</text>
</comment>
<dbReference type="RefSeq" id="WP_188931829.1">
    <property type="nucleotide sequence ID" value="NZ_BMJC01000002.1"/>
</dbReference>
<organism evidence="1 2">
    <name type="scientific">Puia dinghuensis</name>
    <dbReference type="NCBI Taxonomy" id="1792502"/>
    <lineage>
        <taxon>Bacteria</taxon>
        <taxon>Pseudomonadati</taxon>
        <taxon>Bacteroidota</taxon>
        <taxon>Chitinophagia</taxon>
        <taxon>Chitinophagales</taxon>
        <taxon>Chitinophagaceae</taxon>
        <taxon>Puia</taxon>
    </lineage>
</organism>
<proteinExistence type="predicted"/>
<dbReference type="AlphaFoldDB" id="A0A8J2UCU0"/>
<gene>
    <name evidence="1" type="ORF">GCM10011511_24140</name>
</gene>
<accession>A0A8J2UCU0</accession>
<sequence>MSPEYQEYYHQLLTAFHSHEATSRTEMEMIEACFKSSLDYWGKICQQVKSNGFGDVCDEIRFFKEVKPAFASFIEYYTFRYHAILFAPLNDILELKRFWRWEERKMQRFYDDNREFCRYMREGDTHHDAEYFLRTPGCSASHHSTDHIHDLDAELISPRDPLVTIMKAYELYEQYIKQKLVNYLEA</sequence>
<evidence type="ECO:0000313" key="1">
    <source>
        <dbReference type="EMBL" id="GGA99990.1"/>
    </source>
</evidence>
<dbReference type="Pfam" id="PF09357">
    <property type="entry name" value="RteC"/>
    <property type="match status" value="1"/>
</dbReference>
<dbReference type="InterPro" id="IPR018534">
    <property type="entry name" value="Tet_reg_excision_RteC"/>
</dbReference>
<evidence type="ECO:0000313" key="2">
    <source>
        <dbReference type="Proteomes" id="UP000607559"/>
    </source>
</evidence>
<dbReference type="Proteomes" id="UP000607559">
    <property type="component" value="Unassembled WGS sequence"/>
</dbReference>
<keyword evidence="2" id="KW-1185">Reference proteome</keyword>
<reference evidence="1" key="1">
    <citation type="journal article" date="2014" name="Int. J. Syst. Evol. Microbiol.">
        <title>Complete genome sequence of Corynebacterium casei LMG S-19264T (=DSM 44701T), isolated from a smear-ripened cheese.</title>
        <authorList>
            <consortium name="US DOE Joint Genome Institute (JGI-PGF)"/>
            <person name="Walter F."/>
            <person name="Albersmeier A."/>
            <person name="Kalinowski J."/>
            <person name="Ruckert C."/>
        </authorList>
    </citation>
    <scope>NUCLEOTIDE SEQUENCE</scope>
    <source>
        <strain evidence="1">CGMCC 1.15448</strain>
    </source>
</reference>
<name>A0A8J2UCU0_9BACT</name>
<reference evidence="1" key="2">
    <citation type="submission" date="2020-09" db="EMBL/GenBank/DDBJ databases">
        <authorList>
            <person name="Sun Q."/>
            <person name="Zhou Y."/>
        </authorList>
    </citation>
    <scope>NUCLEOTIDE SEQUENCE</scope>
    <source>
        <strain evidence="1">CGMCC 1.15448</strain>
    </source>
</reference>
<dbReference type="EMBL" id="BMJC01000002">
    <property type="protein sequence ID" value="GGA99990.1"/>
    <property type="molecule type" value="Genomic_DNA"/>
</dbReference>
<protein>
    <submittedName>
        <fullName evidence="1">Uncharacterized protein</fullName>
    </submittedName>
</protein>